<gene>
    <name evidence="2" type="ORF">HNR60_003926</name>
</gene>
<organism evidence="2 3">
    <name type="scientific">Rhodopseudomonas rhenobacensis</name>
    <dbReference type="NCBI Taxonomy" id="87461"/>
    <lineage>
        <taxon>Bacteria</taxon>
        <taxon>Pseudomonadati</taxon>
        <taxon>Pseudomonadota</taxon>
        <taxon>Alphaproteobacteria</taxon>
        <taxon>Hyphomicrobiales</taxon>
        <taxon>Nitrobacteraceae</taxon>
        <taxon>Rhodopseudomonas</taxon>
    </lineage>
</organism>
<feature type="region of interest" description="Disordered" evidence="1">
    <location>
        <begin position="22"/>
        <end position="43"/>
    </location>
</feature>
<comment type="caution">
    <text evidence="2">The sequence shown here is derived from an EMBL/GenBank/DDBJ whole genome shotgun (WGS) entry which is preliminary data.</text>
</comment>
<proteinExistence type="predicted"/>
<evidence type="ECO:0000256" key="1">
    <source>
        <dbReference type="SAM" id="MobiDB-lite"/>
    </source>
</evidence>
<reference evidence="2 3" key="1">
    <citation type="submission" date="2020-08" db="EMBL/GenBank/DDBJ databases">
        <title>Genomic Encyclopedia of Type Strains, Phase IV (KMG-IV): sequencing the most valuable type-strain genomes for metagenomic binning, comparative biology and taxonomic classification.</title>
        <authorList>
            <person name="Goeker M."/>
        </authorList>
    </citation>
    <scope>NUCLEOTIDE SEQUENCE [LARGE SCALE GENOMIC DNA]</scope>
    <source>
        <strain evidence="2 3">DSM 12706</strain>
    </source>
</reference>
<dbReference type="RefSeq" id="WP_184261008.1">
    <property type="nucleotide sequence ID" value="NZ_JACHIH010000031.1"/>
</dbReference>
<dbReference type="Proteomes" id="UP000542353">
    <property type="component" value="Unassembled WGS sequence"/>
</dbReference>
<dbReference type="Pfam" id="PF11154">
    <property type="entry name" value="DUF2934"/>
    <property type="match status" value="1"/>
</dbReference>
<accession>A0A7W7Z7Y9</accession>
<evidence type="ECO:0000313" key="2">
    <source>
        <dbReference type="EMBL" id="MBB5049152.1"/>
    </source>
</evidence>
<dbReference type="InterPro" id="IPR021327">
    <property type="entry name" value="DUF2934"/>
</dbReference>
<evidence type="ECO:0000313" key="3">
    <source>
        <dbReference type="Proteomes" id="UP000542353"/>
    </source>
</evidence>
<sequence>MTDLLQRRIDRRTTELWEVRSRRQGNRADYRAQAEREVRDEADARATSNIAEPFKPMRWVAARIAGLFGKSPGKP</sequence>
<dbReference type="EMBL" id="JACHIH010000031">
    <property type="protein sequence ID" value="MBB5049152.1"/>
    <property type="molecule type" value="Genomic_DNA"/>
</dbReference>
<keyword evidence="3" id="KW-1185">Reference proteome</keyword>
<name>A0A7W7Z7Y9_9BRAD</name>
<dbReference type="AlphaFoldDB" id="A0A7W7Z7Y9"/>
<protein>
    <submittedName>
        <fullName evidence="2">Uncharacterized protein</fullName>
    </submittedName>
</protein>